<evidence type="ECO:0000313" key="3">
    <source>
        <dbReference type="Proteomes" id="UP000189229"/>
    </source>
</evidence>
<feature type="compositionally biased region" description="Pro residues" evidence="1">
    <location>
        <begin position="42"/>
        <end position="57"/>
    </location>
</feature>
<accession>A0A1V3WIE0</accession>
<name>A0A1V3WIE0_MYCKA</name>
<sequence length="65" mass="5585">MPAGVPLIALGPAAAGAPLDAPALAGAPIIDMSGTGKGAPTGPAPAGGPVPGQPVAPGPSGAGAG</sequence>
<dbReference type="Proteomes" id="UP000189229">
    <property type="component" value="Unassembled WGS sequence"/>
</dbReference>
<comment type="caution">
    <text evidence="2">The sequence shown here is derived from an EMBL/GenBank/DDBJ whole genome shotgun (WGS) entry which is preliminary data.</text>
</comment>
<protein>
    <submittedName>
        <fullName evidence="2">Uncharacterized protein</fullName>
    </submittedName>
</protein>
<feature type="region of interest" description="Disordered" evidence="1">
    <location>
        <begin position="32"/>
        <end position="65"/>
    </location>
</feature>
<dbReference type="EMBL" id="MVBM01000009">
    <property type="protein sequence ID" value="OOK66720.1"/>
    <property type="molecule type" value="Genomic_DNA"/>
</dbReference>
<organism evidence="2 3">
    <name type="scientific">Mycobacterium kansasii</name>
    <dbReference type="NCBI Taxonomy" id="1768"/>
    <lineage>
        <taxon>Bacteria</taxon>
        <taxon>Bacillati</taxon>
        <taxon>Actinomycetota</taxon>
        <taxon>Actinomycetes</taxon>
        <taxon>Mycobacteriales</taxon>
        <taxon>Mycobacteriaceae</taxon>
        <taxon>Mycobacterium</taxon>
    </lineage>
</organism>
<dbReference type="AlphaFoldDB" id="A0A1V3WIE0"/>
<reference evidence="2 3" key="1">
    <citation type="submission" date="2017-02" db="EMBL/GenBank/DDBJ databases">
        <title>Complete genome sequences of Mycobacterium kansasii strains isolated from rhesus macaques.</title>
        <authorList>
            <person name="Panda A."/>
            <person name="Nagaraj S."/>
            <person name="Zhao X."/>
            <person name="Tettelin H."/>
            <person name="Detolla L.J."/>
        </authorList>
    </citation>
    <scope>NUCLEOTIDE SEQUENCE [LARGE SCALE GENOMIC DNA]</scope>
    <source>
        <strain evidence="2 3">11-3813</strain>
    </source>
</reference>
<evidence type="ECO:0000256" key="1">
    <source>
        <dbReference type="SAM" id="MobiDB-lite"/>
    </source>
</evidence>
<gene>
    <name evidence="2" type="ORF">BZL30_8464</name>
</gene>
<proteinExistence type="predicted"/>
<evidence type="ECO:0000313" key="2">
    <source>
        <dbReference type="EMBL" id="OOK66720.1"/>
    </source>
</evidence>